<evidence type="ECO:0000313" key="1">
    <source>
        <dbReference type="EMBL" id="KAJ8003995.1"/>
    </source>
</evidence>
<accession>A0ACC2GKK1</accession>
<gene>
    <name evidence="1" type="ORF">DPEC_G00154200</name>
</gene>
<organism evidence="1 2">
    <name type="scientific">Dallia pectoralis</name>
    <name type="common">Alaska blackfish</name>
    <dbReference type="NCBI Taxonomy" id="75939"/>
    <lineage>
        <taxon>Eukaryota</taxon>
        <taxon>Metazoa</taxon>
        <taxon>Chordata</taxon>
        <taxon>Craniata</taxon>
        <taxon>Vertebrata</taxon>
        <taxon>Euteleostomi</taxon>
        <taxon>Actinopterygii</taxon>
        <taxon>Neopterygii</taxon>
        <taxon>Teleostei</taxon>
        <taxon>Protacanthopterygii</taxon>
        <taxon>Esociformes</taxon>
        <taxon>Umbridae</taxon>
        <taxon>Dallia</taxon>
    </lineage>
</organism>
<dbReference type="EMBL" id="CM055739">
    <property type="protein sequence ID" value="KAJ8003995.1"/>
    <property type="molecule type" value="Genomic_DNA"/>
</dbReference>
<protein>
    <submittedName>
        <fullName evidence="1">Uncharacterized protein</fullName>
    </submittedName>
</protein>
<sequence>MQLPGCVAELQEAVAWVKENMGLFTERVLFPTPDEEEIEASVEMYREASDPEDKQEALSPFMFLFCIYKDSKYSWERCGLRVNYEIIKAVRGI</sequence>
<dbReference type="Proteomes" id="UP001157502">
    <property type="component" value="Chromosome 12"/>
</dbReference>
<reference evidence="1" key="1">
    <citation type="submission" date="2021-05" db="EMBL/GenBank/DDBJ databases">
        <authorList>
            <person name="Pan Q."/>
            <person name="Jouanno E."/>
            <person name="Zahm M."/>
            <person name="Klopp C."/>
            <person name="Cabau C."/>
            <person name="Louis A."/>
            <person name="Berthelot C."/>
            <person name="Parey E."/>
            <person name="Roest Crollius H."/>
            <person name="Montfort J."/>
            <person name="Robinson-Rechavi M."/>
            <person name="Bouchez O."/>
            <person name="Lampietro C."/>
            <person name="Lopez Roques C."/>
            <person name="Donnadieu C."/>
            <person name="Postlethwait J."/>
            <person name="Bobe J."/>
            <person name="Dillon D."/>
            <person name="Chandos A."/>
            <person name="von Hippel F."/>
            <person name="Guiguen Y."/>
        </authorList>
    </citation>
    <scope>NUCLEOTIDE SEQUENCE</scope>
    <source>
        <strain evidence="1">YG-Jan2019</strain>
    </source>
</reference>
<name>A0ACC2GKK1_DALPE</name>
<proteinExistence type="predicted"/>
<evidence type="ECO:0000313" key="2">
    <source>
        <dbReference type="Proteomes" id="UP001157502"/>
    </source>
</evidence>
<comment type="caution">
    <text evidence="1">The sequence shown here is derived from an EMBL/GenBank/DDBJ whole genome shotgun (WGS) entry which is preliminary data.</text>
</comment>
<keyword evidence="2" id="KW-1185">Reference proteome</keyword>